<evidence type="ECO:0000313" key="1">
    <source>
        <dbReference type="EMBL" id="CAB4169502.1"/>
    </source>
</evidence>
<sequence length="59" mass="6684">MKTVYEVTAEKFVASVLRKADERGIARSIPLFTIRMMSVNETIHITARAVYLRTLAENA</sequence>
<reference evidence="2" key="1">
    <citation type="submission" date="2020-05" db="EMBL/GenBank/DDBJ databases">
        <authorList>
            <person name="Chiriac C."/>
            <person name="Salcher M."/>
            <person name="Ghai R."/>
            <person name="Kavagutti S V."/>
        </authorList>
    </citation>
    <scope>NUCLEOTIDE SEQUENCE</scope>
</reference>
<evidence type="ECO:0000313" key="2">
    <source>
        <dbReference type="EMBL" id="CAB4198397.1"/>
    </source>
</evidence>
<proteinExistence type="predicted"/>
<gene>
    <name evidence="2" type="ORF">UFOVP1305_81</name>
    <name evidence="1" type="ORF">UFOVP896_26</name>
</gene>
<accession>A0A6J5RVQ7</accession>
<name>A0A6J5RVQ7_9CAUD</name>
<dbReference type="EMBL" id="LR796844">
    <property type="protein sequence ID" value="CAB4169502.1"/>
    <property type="molecule type" value="Genomic_DNA"/>
</dbReference>
<organism evidence="2">
    <name type="scientific">uncultured Caudovirales phage</name>
    <dbReference type="NCBI Taxonomy" id="2100421"/>
    <lineage>
        <taxon>Viruses</taxon>
        <taxon>Duplodnaviria</taxon>
        <taxon>Heunggongvirae</taxon>
        <taxon>Uroviricota</taxon>
        <taxon>Caudoviricetes</taxon>
        <taxon>Peduoviridae</taxon>
        <taxon>Maltschvirus</taxon>
        <taxon>Maltschvirus maltsch</taxon>
    </lineage>
</organism>
<dbReference type="EMBL" id="LR797254">
    <property type="protein sequence ID" value="CAB4198397.1"/>
    <property type="molecule type" value="Genomic_DNA"/>
</dbReference>
<protein>
    <submittedName>
        <fullName evidence="2">Uncharacterized protein</fullName>
    </submittedName>
</protein>